<evidence type="ECO:0000256" key="4">
    <source>
        <dbReference type="ARBA" id="ARBA00022630"/>
    </source>
</evidence>
<dbReference type="Gene3D" id="3.40.50.720">
    <property type="entry name" value="NAD(P)-binding Rossmann-like Domain"/>
    <property type="match status" value="1"/>
</dbReference>
<gene>
    <name evidence="9" type="primary">LOC106471056</name>
</gene>
<dbReference type="Gene3D" id="3.30.9.10">
    <property type="entry name" value="D-Amino Acid Oxidase, subunit A, domain 2"/>
    <property type="match status" value="1"/>
</dbReference>
<dbReference type="PIRSF" id="PIRSF000189">
    <property type="entry name" value="D-aa_oxidase"/>
    <property type="match status" value="1"/>
</dbReference>
<evidence type="ECO:0000256" key="1">
    <source>
        <dbReference type="ARBA" id="ARBA00001974"/>
    </source>
</evidence>
<dbReference type="Pfam" id="PF01266">
    <property type="entry name" value="DAO"/>
    <property type="match status" value="1"/>
</dbReference>
<dbReference type="PANTHER" id="PTHR11530">
    <property type="entry name" value="D-AMINO ACID OXIDASE"/>
    <property type="match status" value="1"/>
</dbReference>
<dbReference type="SUPFAM" id="SSF51971">
    <property type="entry name" value="Nucleotide-binding domain"/>
    <property type="match status" value="1"/>
</dbReference>
<organism evidence="8 9">
    <name type="scientific">Limulus polyphemus</name>
    <name type="common">Atlantic horseshoe crab</name>
    <dbReference type="NCBI Taxonomy" id="6850"/>
    <lineage>
        <taxon>Eukaryota</taxon>
        <taxon>Metazoa</taxon>
        <taxon>Ecdysozoa</taxon>
        <taxon>Arthropoda</taxon>
        <taxon>Chelicerata</taxon>
        <taxon>Merostomata</taxon>
        <taxon>Xiphosura</taxon>
        <taxon>Limulidae</taxon>
        <taxon>Limulus</taxon>
    </lineage>
</organism>
<keyword evidence="8" id="KW-1185">Reference proteome</keyword>
<keyword evidence="6" id="KW-0560">Oxidoreductase</keyword>
<dbReference type="Proteomes" id="UP000694941">
    <property type="component" value="Unplaced"/>
</dbReference>
<evidence type="ECO:0000313" key="8">
    <source>
        <dbReference type="Proteomes" id="UP000694941"/>
    </source>
</evidence>
<name>A0ABM1BR75_LIMPO</name>
<evidence type="ECO:0000259" key="7">
    <source>
        <dbReference type="Pfam" id="PF01266"/>
    </source>
</evidence>
<dbReference type="PANTHER" id="PTHR11530:SF11">
    <property type="entry name" value="D-ASPARTATE OXIDASE"/>
    <property type="match status" value="1"/>
</dbReference>
<feature type="domain" description="FAD dependent oxidoreductase" evidence="7">
    <location>
        <begin position="15"/>
        <end position="328"/>
    </location>
</feature>
<evidence type="ECO:0000256" key="3">
    <source>
        <dbReference type="ARBA" id="ARBA00006730"/>
    </source>
</evidence>
<evidence type="ECO:0000256" key="5">
    <source>
        <dbReference type="ARBA" id="ARBA00022827"/>
    </source>
</evidence>
<comment type="subcellular location">
    <subcellularLocation>
        <location evidence="2">Peroxisome matrix</location>
    </subcellularLocation>
</comment>
<reference evidence="9" key="1">
    <citation type="submission" date="2025-08" db="UniProtKB">
        <authorList>
            <consortium name="RefSeq"/>
        </authorList>
    </citation>
    <scope>IDENTIFICATION</scope>
    <source>
        <tissue evidence="9">Muscle</tissue>
    </source>
</reference>
<keyword evidence="4" id="KW-0285">Flavoprotein</keyword>
<accession>A0ABM1BR75</accession>
<proteinExistence type="inferred from homology"/>
<protein>
    <submittedName>
        <fullName evidence="9">D-amino-acid oxidase-like isoform X1</fullName>
    </submittedName>
</protein>
<dbReference type="InterPro" id="IPR006181">
    <property type="entry name" value="D-amino_acid_oxidase_CS"/>
</dbReference>
<dbReference type="GeneID" id="106471056"/>
<sequence length="350" mass="38899">MHLKVNLLEMERKQVAIVGAGIIGVTTAVRAIETVPGIEATIISDKFSPNTTGDGAAGFWNPYLLEGCSPEKIELWCQETFSYLLNLLQSPDSSTNGIGLVSGYILSEHFMERPSYAKVFLEYRDLTKKELEFFGNKYKYGVFVTSIYVECSKLLPQLMKSFQAKGGKIVQRKINKLSELAGEYDIVINCTGVEAARVVPDPDIRPIRGQVFRVKAPWVKHIFLGGEDFYILPNTDTVVLGGTRQAGDWNKDIYLEDSKKIWKGCCELIPSLQHAEIVKEWVGLRPGCSKGPKLSREVVVGSNGKKIQVIHHYGHGGSGITVFWGTAGDVMKLLQKSVSELEPNIFRARL</sequence>
<dbReference type="InterPro" id="IPR023209">
    <property type="entry name" value="DAO"/>
</dbReference>
<keyword evidence="5" id="KW-0274">FAD</keyword>
<comment type="cofactor">
    <cofactor evidence="1">
        <name>FAD</name>
        <dbReference type="ChEBI" id="CHEBI:57692"/>
    </cofactor>
</comment>
<evidence type="ECO:0000256" key="6">
    <source>
        <dbReference type="ARBA" id="ARBA00023002"/>
    </source>
</evidence>
<comment type="similarity">
    <text evidence="3">Belongs to the DAMOX/DASOX family.</text>
</comment>
<dbReference type="RefSeq" id="XP_013787093.1">
    <property type="nucleotide sequence ID" value="XM_013931639.2"/>
</dbReference>
<dbReference type="InterPro" id="IPR006076">
    <property type="entry name" value="FAD-dep_OxRdtase"/>
</dbReference>
<dbReference type="SUPFAM" id="SSF54373">
    <property type="entry name" value="FAD-linked reductases, C-terminal domain"/>
    <property type="match status" value="1"/>
</dbReference>
<dbReference type="PROSITE" id="PS00677">
    <property type="entry name" value="DAO"/>
    <property type="match status" value="1"/>
</dbReference>
<evidence type="ECO:0000313" key="9">
    <source>
        <dbReference type="RefSeq" id="XP_013787093.1"/>
    </source>
</evidence>
<evidence type="ECO:0000256" key="2">
    <source>
        <dbReference type="ARBA" id="ARBA00004253"/>
    </source>
</evidence>